<keyword evidence="3" id="KW-1185">Reference proteome</keyword>
<accession>A0A9N9UK30</accession>
<protein>
    <submittedName>
        <fullName evidence="2">Uncharacterized protein</fullName>
    </submittedName>
</protein>
<keyword evidence="1" id="KW-1133">Transmembrane helix</keyword>
<name>A0A9N9UK30_9HYPO</name>
<feature type="transmembrane region" description="Helical" evidence="1">
    <location>
        <begin position="243"/>
        <end position="265"/>
    </location>
</feature>
<feature type="transmembrane region" description="Helical" evidence="1">
    <location>
        <begin position="40"/>
        <end position="62"/>
    </location>
</feature>
<dbReference type="EMBL" id="CABFNO020001517">
    <property type="protein sequence ID" value="CAG9993186.1"/>
    <property type="molecule type" value="Genomic_DNA"/>
</dbReference>
<dbReference type="AlphaFoldDB" id="A0A9N9UK30"/>
<evidence type="ECO:0000313" key="2">
    <source>
        <dbReference type="EMBL" id="CAG9993186.1"/>
    </source>
</evidence>
<feature type="transmembrane region" description="Helical" evidence="1">
    <location>
        <begin position="82"/>
        <end position="109"/>
    </location>
</feature>
<feature type="transmembrane region" description="Helical" evidence="1">
    <location>
        <begin position="121"/>
        <end position="145"/>
    </location>
</feature>
<dbReference type="OrthoDB" id="5125784at2759"/>
<keyword evidence="1" id="KW-0472">Membrane</keyword>
<feature type="transmembrane region" description="Helical" evidence="1">
    <location>
        <begin position="6"/>
        <end position="28"/>
    </location>
</feature>
<evidence type="ECO:0000313" key="3">
    <source>
        <dbReference type="Proteomes" id="UP000754883"/>
    </source>
</evidence>
<comment type="caution">
    <text evidence="2">The sequence shown here is derived from an EMBL/GenBank/DDBJ whole genome shotgun (WGS) entry which is preliminary data.</text>
</comment>
<organism evidence="2 3">
    <name type="scientific">Clonostachys byssicola</name>
    <dbReference type="NCBI Taxonomy" id="160290"/>
    <lineage>
        <taxon>Eukaryota</taxon>
        <taxon>Fungi</taxon>
        <taxon>Dikarya</taxon>
        <taxon>Ascomycota</taxon>
        <taxon>Pezizomycotina</taxon>
        <taxon>Sordariomycetes</taxon>
        <taxon>Hypocreomycetidae</taxon>
        <taxon>Hypocreales</taxon>
        <taxon>Bionectriaceae</taxon>
        <taxon>Clonostachys</taxon>
    </lineage>
</organism>
<sequence length="294" mass="33504">MEYPWLRIATGLVFIFLGISIYIALLASRRLYYKPYGIRAGVWWLKVSAALVILWQALWVLVPLSEMRPFVSIFHLAFTGHLMALSELLSGFSYSTVLFSQLVLAWGFKTNQASNNKLRRCLAWAFCLAMGSLIVMRFVIVELLARRSWSTDFPHLSFMIAEGSIYAVLPTWLISSLLLMAAGGGLVYWVNTRPARATHASRLMTAVHSLSFIRHLYETICQFVEPTEGPIDILSMGSRTFRLVPNTIFINGTMVACLCLIYRIAFQYSDDLQEEWRQSKEYSHDSESEDIVAF</sequence>
<reference evidence="2 3" key="2">
    <citation type="submission" date="2021-10" db="EMBL/GenBank/DDBJ databases">
        <authorList>
            <person name="Piombo E."/>
        </authorList>
    </citation>
    <scope>NUCLEOTIDE SEQUENCE [LARGE SCALE GENOMIC DNA]</scope>
</reference>
<reference evidence="3" key="1">
    <citation type="submission" date="2019-06" db="EMBL/GenBank/DDBJ databases">
        <authorList>
            <person name="Broberg M."/>
        </authorList>
    </citation>
    <scope>NUCLEOTIDE SEQUENCE [LARGE SCALE GENOMIC DNA]</scope>
</reference>
<dbReference type="Proteomes" id="UP000754883">
    <property type="component" value="Unassembled WGS sequence"/>
</dbReference>
<evidence type="ECO:0000256" key="1">
    <source>
        <dbReference type="SAM" id="Phobius"/>
    </source>
</evidence>
<gene>
    <name evidence="2" type="ORF">CBYS24578_00016997</name>
</gene>
<proteinExistence type="predicted"/>
<keyword evidence="1" id="KW-0812">Transmembrane</keyword>
<feature type="transmembrane region" description="Helical" evidence="1">
    <location>
        <begin position="165"/>
        <end position="190"/>
    </location>
</feature>